<dbReference type="Proteomes" id="UP001187682">
    <property type="component" value="Unassembled WGS sequence"/>
</dbReference>
<dbReference type="SUPFAM" id="SSF50129">
    <property type="entry name" value="GroES-like"/>
    <property type="match status" value="1"/>
</dbReference>
<dbReference type="PANTHER" id="PTHR43205:SF42">
    <property type="entry name" value="ALCOHOL DEHYDROGENASE, ZINC-CONTAINING (AFU_ORTHOLOGUE AFUA_7G04530)"/>
    <property type="match status" value="1"/>
</dbReference>
<dbReference type="SUPFAM" id="SSF51735">
    <property type="entry name" value="NAD(P)-binding Rossmann-fold domains"/>
    <property type="match status" value="1"/>
</dbReference>
<dbReference type="Gene3D" id="3.40.50.720">
    <property type="entry name" value="NAD(P)-binding Rossmann-like Domain"/>
    <property type="match status" value="1"/>
</dbReference>
<dbReference type="InterPro" id="IPR045010">
    <property type="entry name" value="MDR_fam"/>
</dbReference>
<dbReference type="GO" id="GO:0016628">
    <property type="term" value="F:oxidoreductase activity, acting on the CH-CH group of donors, NAD or NADP as acceptor"/>
    <property type="evidence" value="ECO:0007669"/>
    <property type="project" value="InterPro"/>
</dbReference>
<keyword evidence="1" id="KW-0560">Oxidoreductase</keyword>
<protein>
    <recommendedName>
        <fullName evidence="2">Dehydrogenase FUB6</fullName>
    </recommendedName>
    <alternativeName>
        <fullName evidence="3">Fusaric acid biosynthesis protein 6</fullName>
    </alternativeName>
</protein>
<keyword evidence="6" id="KW-1185">Reference proteome</keyword>
<sequence>MARENLQIVLAERPVGDIVPGQTFHQKTVSAPKAEDLKDGQILVENIYLSLDPAMRGWLNDTRSYLPPVPIGGVMRGATISRVIASKIPDVKPGTIIRAFGGWQEFSVLGPKEFDVPTEDFDHEHITDLLSVLGMTALTAYFGLLKIGDPKPGETVVVSGAAGATGSLVGQIAKLKGARVVGIAGGQEKAKYLTEELGFDVGLDYKAPDFKEKFKEATKDHIDVYFDNVGGEILELALSQAKEFARFVMCGAISQYNSKDPKGPRNITNVIAMRIKMQGFIVFDFINEYPQARKDLAEWVKAGKIKRKETVVTGGLKVAEQALLGLFKGTNTGKLLVELKNPKDLSKL</sequence>
<dbReference type="InterPro" id="IPR036291">
    <property type="entry name" value="NAD(P)-bd_dom_sf"/>
</dbReference>
<gene>
    <name evidence="5" type="ORF">DNG_05953</name>
</gene>
<feature type="domain" description="Enoyl reductase (ER)" evidence="4">
    <location>
        <begin position="21"/>
        <end position="337"/>
    </location>
</feature>
<proteinExistence type="predicted"/>
<evidence type="ECO:0000313" key="6">
    <source>
        <dbReference type="Proteomes" id="UP001187682"/>
    </source>
</evidence>
<dbReference type="InterPro" id="IPR011032">
    <property type="entry name" value="GroES-like_sf"/>
</dbReference>
<organism evidence="5 6">
    <name type="scientific">Cephalotrichum gorgonifer</name>
    <dbReference type="NCBI Taxonomy" id="2041049"/>
    <lineage>
        <taxon>Eukaryota</taxon>
        <taxon>Fungi</taxon>
        <taxon>Dikarya</taxon>
        <taxon>Ascomycota</taxon>
        <taxon>Pezizomycotina</taxon>
        <taxon>Sordariomycetes</taxon>
        <taxon>Hypocreomycetidae</taxon>
        <taxon>Microascales</taxon>
        <taxon>Microascaceae</taxon>
        <taxon>Cephalotrichum</taxon>
    </lineage>
</organism>
<comment type="caution">
    <text evidence="5">The sequence shown here is derived from an EMBL/GenBank/DDBJ whole genome shotgun (WGS) entry which is preliminary data.</text>
</comment>
<dbReference type="CDD" id="cd05288">
    <property type="entry name" value="PGDH"/>
    <property type="match status" value="1"/>
</dbReference>
<dbReference type="InterPro" id="IPR020843">
    <property type="entry name" value="ER"/>
</dbReference>
<dbReference type="Pfam" id="PF16884">
    <property type="entry name" value="ADH_N_2"/>
    <property type="match status" value="1"/>
</dbReference>
<dbReference type="Gene3D" id="3.90.180.10">
    <property type="entry name" value="Medium-chain alcohol dehydrogenases, catalytic domain"/>
    <property type="match status" value="1"/>
</dbReference>
<dbReference type="SMART" id="SM00829">
    <property type="entry name" value="PKS_ER"/>
    <property type="match status" value="1"/>
</dbReference>
<evidence type="ECO:0000313" key="5">
    <source>
        <dbReference type="EMBL" id="SPO03271.1"/>
    </source>
</evidence>
<dbReference type="InterPro" id="IPR041694">
    <property type="entry name" value="ADH_N_2"/>
</dbReference>
<dbReference type="PANTHER" id="PTHR43205">
    <property type="entry name" value="PROSTAGLANDIN REDUCTASE"/>
    <property type="match status" value="1"/>
</dbReference>
<name>A0AAE8SVY8_9PEZI</name>
<dbReference type="InterPro" id="IPR013149">
    <property type="entry name" value="ADH-like_C"/>
</dbReference>
<evidence type="ECO:0000256" key="2">
    <source>
        <dbReference type="ARBA" id="ARBA00069006"/>
    </source>
</evidence>
<dbReference type="AlphaFoldDB" id="A0AAE8SVY8"/>
<reference evidence="5" key="1">
    <citation type="submission" date="2018-03" db="EMBL/GenBank/DDBJ databases">
        <authorList>
            <person name="Guldener U."/>
        </authorList>
    </citation>
    <scope>NUCLEOTIDE SEQUENCE</scope>
</reference>
<evidence type="ECO:0000256" key="3">
    <source>
        <dbReference type="ARBA" id="ARBA00083301"/>
    </source>
</evidence>
<accession>A0AAE8SVY8</accession>
<dbReference type="Pfam" id="PF00107">
    <property type="entry name" value="ADH_zinc_N"/>
    <property type="match status" value="1"/>
</dbReference>
<dbReference type="FunFam" id="3.40.50.720:FF:000121">
    <property type="entry name" value="Prostaglandin reductase 2"/>
    <property type="match status" value="1"/>
</dbReference>
<evidence type="ECO:0000259" key="4">
    <source>
        <dbReference type="SMART" id="SM00829"/>
    </source>
</evidence>
<dbReference type="EMBL" id="ONZQ02000008">
    <property type="protein sequence ID" value="SPO03271.1"/>
    <property type="molecule type" value="Genomic_DNA"/>
</dbReference>
<evidence type="ECO:0000256" key="1">
    <source>
        <dbReference type="ARBA" id="ARBA00023002"/>
    </source>
</evidence>